<dbReference type="InterPro" id="IPR004089">
    <property type="entry name" value="MCPsignal_dom"/>
</dbReference>
<comment type="caution">
    <text evidence="10">The sequence shown here is derived from an EMBL/GenBank/DDBJ whole genome shotgun (WGS) entry which is preliminary data.</text>
</comment>
<evidence type="ECO:0000259" key="8">
    <source>
        <dbReference type="PROSITE" id="PS50111"/>
    </source>
</evidence>
<organism evidence="10 11">
    <name type="scientific">Pseudobacillus wudalianchiensis</name>
    <dbReference type="NCBI Taxonomy" id="1743143"/>
    <lineage>
        <taxon>Bacteria</taxon>
        <taxon>Bacillati</taxon>
        <taxon>Bacillota</taxon>
        <taxon>Bacilli</taxon>
        <taxon>Bacillales</taxon>
        <taxon>Bacillaceae</taxon>
        <taxon>Pseudobacillus</taxon>
    </lineage>
</organism>
<keyword evidence="3 7" id="KW-0472">Membrane</keyword>
<dbReference type="EMBL" id="MAYT01000029">
    <property type="protein sequence ID" value="OCA82971.1"/>
    <property type="molecule type" value="Genomic_DNA"/>
</dbReference>
<dbReference type="SUPFAM" id="SSF58104">
    <property type="entry name" value="Methyl-accepting chemotaxis protein (MCP) signaling domain"/>
    <property type="match status" value="1"/>
</dbReference>
<dbReference type="SMART" id="SM00304">
    <property type="entry name" value="HAMP"/>
    <property type="match status" value="1"/>
</dbReference>
<keyword evidence="7" id="KW-1133">Transmembrane helix</keyword>
<gene>
    <name evidence="10" type="ORF">A8F95_14130</name>
</gene>
<sequence length="386" mass="42122">MDTYKKKIMESALIILVITIILVYVLSHYLVKPLKDLTNEIAKVGNGDLSITFPSERKDEIGVLTTAFQQMMNDLKKIIQGIDDNSIKLVDASNQLLDGTNEVKESNHQIATTMNELSGGADEQANFANQVSQSMQSFTNQVHEASDQGMELNRSSHEVIGLTANGYALMNESEKQMETIHQGVMESIEKVKGLDLQSKEISKLVQVIQQIADQTNLLALNAAIEAARAGEQGKGFSVVAEEVRKLAEQVSGSIGSIIGIVEDLQQESNETVVALQHSYEQVAQGTEKIKTTGETFHIINQSVLNMQGQIQHISSNLNAILKQSEDINHSLEGVASIAEESSAGIEQTSASVQQSTSIMDEIVISSESVAKLAEELNRSVEHFKLN</sequence>
<keyword evidence="11" id="KW-1185">Reference proteome</keyword>
<reference evidence="11" key="1">
    <citation type="submission" date="2016-05" db="EMBL/GenBank/DDBJ databases">
        <authorList>
            <person name="Liu B."/>
            <person name="Wang J."/>
            <person name="Zhu Y."/>
            <person name="Liu G."/>
            <person name="Chen Q."/>
            <person name="Chen Z."/>
            <person name="Lan J."/>
            <person name="Che J."/>
            <person name="Ge C."/>
            <person name="Shi H."/>
            <person name="Pan Z."/>
            <person name="Liu X."/>
        </authorList>
    </citation>
    <scope>NUCLEOTIDE SEQUENCE [LARGE SCALE GENOMIC DNA]</scope>
    <source>
        <strain evidence="11">FJAT-27215</strain>
    </source>
</reference>
<dbReference type="PROSITE" id="PS50885">
    <property type="entry name" value="HAMP"/>
    <property type="match status" value="1"/>
</dbReference>
<evidence type="ECO:0000256" key="6">
    <source>
        <dbReference type="PROSITE-ProRule" id="PRU00284"/>
    </source>
</evidence>
<protein>
    <recommendedName>
        <fullName evidence="12">Chemotaxis protein</fullName>
    </recommendedName>
</protein>
<feature type="domain" description="HAMP" evidence="9">
    <location>
        <begin position="28"/>
        <end position="80"/>
    </location>
</feature>
<dbReference type="PANTHER" id="PTHR32089:SF114">
    <property type="entry name" value="METHYL-ACCEPTING CHEMOTAXIS PROTEIN MCPB"/>
    <property type="match status" value="1"/>
</dbReference>
<dbReference type="PANTHER" id="PTHR32089">
    <property type="entry name" value="METHYL-ACCEPTING CHEMOTAXIS PROTEIN MCPB"/>
    <property type="match status" value="1"/>
</dbReference>
<evidence type="ECO:0000256" key="7">
    <source>
        <dbReference type="SAM" id="Phobius"/>
    </source>
</evidence>
<accession>A0A1B9AGL3</accession>
<evidence type="ECO:0000256" key="5">
    <source>
        <dbReference type="ARBA" id="ARBA00029447"/>
    </source>
</evidence>
<evidence type="ECO:0000256" key="3">
    <source>
        <dbReference type="ARBA" id="ARBA00023136"/>
    </source>
</evidence>
<evidence type="ECO:0000256" key="4">
    <source>
        <dbReference type="ARBA" id="ARBA00023224"/>
    </source>
</evidence>
<evidence type="ECO:0000259" key="9">
    <source>
        <dbReference type="PROSITE" id="PS50885"/>
    </source>
</evidence>
<dbReference type="SMART" id="SM00283">
    <property type="entry name" value="MA"/>
    <property type="match status" value="1"/>
</dbReference>
<dbReference type="Pfam" id="PF00015">
    <property type="entry name" value="MCPsignal"/>
    <property type="match status" value="1"/>
</dbReference>
<keyword evidence="7" id="KW-0812">Transmembrane</keyword>
<dbReference type="PROSITE" id="PS50111">
    <property type="entry name" value="CHEMOTAXIS_TRANSDUC_2"/>
    <property type="match status" value="1"/>
</dbReference>
<dbReference type="InterPro" id="IPR003660">
    <property type="entry name" value="HAMP_dom"/>
</dbReference>
<evidence type="ECO:0000256" key="1">
    <source>
        <dbReference type="ARBA" id="ARBA00004236"/>
    </source>
</evidence>
<dbReference type="Pfam" id="PF00672">
    <property type="entry name" value="HAMP"/>
    <property type="match status" value="1"/>
</dbReference>
<evidence type="ECO:0000256" key="2">
    <source>
        <dbReference type="ARBA" id="ARBA00022475"/>
    </source>
</evidence>
<name>A0A1B9AGL3_9BACI</name>
<evidence type="ECO:0008006" key="12">
    <source>
        <dbReference type="Google" id="ProtNLM"/>
    </source>
</evidence>
<dbReference type="AlphaFoldDB" id="A0A1B9AGL3"/>
<dbReference type="Gene3D" id="1.10.287.950">
    <property type="entry name" value="Methyl-accepting chemotaxis protein"/>
    <property type="match status" value="1"/>
</dbReference>
<comment type="similarity">
    <text evidence="5">Belongs to the methyl-accepting chemotaxis (MCP) protein family.</text>
</comment>
<keyword evidence="4 6" id="KW-0807">Transducer</keyword>
<dbReference type="CDD" id="cd06225">
    <property type="entry name" value="HAMP"/>
    <property type="match status" value="1"/>
</dbReference>
<dbReference type="Proteomes" id="UP000092578">
    <property type="component" value="Unassembled WGS sequence"/>
</dbReference>
<feature type="domain" description="Methyl-accepting transducer" evidence="8">
    <location>
        <begin position="99"/>
        <end position="349"/>
    </location>
</feature>
<evidence type="ECO:0000313" key="10">
    <source>
        <dbReference type="EMBL" id="OCA82971.1"/>
    </source>
</evidence>
<keyword evidence="2" id="KW-1003">Cell membrane</keyword>
<dbReference type="GO" id="GO:0007165">
    <property type="term" value="P:signal transduction"/>
    <property type="evidence" value="ECO:0007669"/>
    <property type="project" value="UniProtKB-KW"/>
</dbReference>
<dbReference type="GO" id="GO:0005886">
    <property type="term" value="C:plasma membrane"/>
    <property type="evidence" value="ECO:0007669"/>
    <property type="project" value="UniProtKB-SubCell"/>
</dbReference>
<dbReference type="Gene3D" id="6.10.340.10">
    <property type="match status" value="1"/>
</dbReference>
<feature type="transmembrane region" description="Helical" evidence="7">
    <location>
        <begin position="12"/>
        <end position="31"/>
    </location>
</feature>
<comment type="subcellular location">
    <subcellularLocation>
        <location evidence="1">Cell membrane</location>
    </subcellularLocation>
</comment>
<proteinExistence type="inferred from homology"/>
<evidence type="ECO:0000313" key="11">
    <source>
        <dbReference type="Proteomes" id="UP000092578"/>
    </source>
</evidence>